<dbReference type="EMBL" id="BMGR01000008">
    <property type="protein sequence ID" value="GGG08227.1"/>
    <property type="molecule type" value="Genomic_DNA"/>
</dbReference>
<protein>
    <recommendedName>
        <fullName evidence="5">BIG2 domain-containing protein</fullName>
    </recommendedName>
</protein>
<evidence type="ECO:0000313" key="3">
    <source>
        <dbReference type="EMBL" id="GGG08227.1"/>
    </source>
</evidence>
<dbReference type="RefSeq" id="WP_188531526.1">
    <property type="nucleotide sequence ID" value="NZ_BMGR01000008.1"/>
</dbReference>
<comment type="caution">
    <text evidence="3">The sequence shown here is derived from an EMBL/GenBank/DDBJ whole genome shotgun (WGS) entry which is preliminary data.</text>
</comment>
<feature type="compositionally biased region" description="Low complexity" evidence="1">
    <location>
        <begin position="744"/>
        <end position="754"/>
    </location>
</feature>
<evidence type="ECO:0000256" key="1">
    <source>
        <dbReference type="SAM" id="MobiDB-lite"/>
    </source>
</evidence>
<dbReference type="SUPFAM" id="SSF63825">
    <property type="entry name" value="YWTD domain"/>
    <property type="match status" value="1"/>
</dbReference>
<dbReference type="SMART" id="SM00564">
    <property type="entry name" value="PQQ"/>
    <property type="match status" value="3"/>
</dbReference>
<evidence type="ECO:0008006" key="5">
    <source>
        <dbReference type="Google" id="ProtNLM"/>
    </source>
</evidence>
<dbReference type="Gene3D" id="2.130.10.10">
    <property type="entry name" value="YVTN repeat-like/Quinoprotein amine dehydrogenase"/>
    <property type="match status" value="2"/>
</dbReference>
<keyword evidence="2" id="KW-0732">Signal</keyword>
<sequence>MRKHKWLASLLIFSLIGGLFVGAAPIVTAETAAVTASEAAVEDLGIPIQTAQTIDAAYGQEDGANVVYTTVTGSASSGEYATFNVIDVDNQKLLRSLTLTGVSNAWSHLVTPDGRVFIGASHKMFVYSPATKSLTDLGRPLAGTESIWSLTSDENGNVYGGIYSASVGGRVFRIDAQTLEITDLIGGPVDDGTAPGDDGKREDYVRSLAYYKGNIYAGTGSTNGRIWKIDPTTGERTRIELPGSPSDPIYNGMYDKMGAVYGLTAVDRYLFVFFNGPFTMHVFDMEAGQWTDAAFTNIRGMQAATGYNNGKLYTSKRDKQMWEIDVATFTERPVMPFDGSIRNSQWMNVANQPEFPNGAMVTISYDGRVVLYDPPNQLSKALPRVVSGQGINIQTIETGPDGKIYLSSYMGTEGSQYDPATSQFTNFPLGQSEGIGSVGDTLYFGLYPKAELFAWDTTTPLPTETGPAKIFEIGQEQDRPFVVTEGAGKLLIGTIPGYSAFGGALTIYDPEASAQSGQPEFEVFRNIVQDQSITGLLYKDGLIYGSTSIFGGLGDAPVGARAKLFVWDMATKQKLYEWEPELGGAASLPMISGLTLGPDGLIWASANGIVFAFDPDTRQVVKSRNIYPDVTNYGKWRPVHQRWGSDGLLYTDVGARLTVVDPETMGSTLMRDKVQLFTLDAQNRVYVVNATKVLRYPPAAKPAPPEEETPVEPGPYKSYLDIRNGGFEEVNADGSIPGWSIRSSAPDVSSFSASTEQKRSGERSLKLVDASTTVSSAMQSDPVKVKAGREYVTGVNVFLGSPPVNPATGQPFSSSRTSVLVRYYDAAGKEIAGAGSSSNIQAPSGQWIPVELASTAPAGAVSLRVVLICSVAWVTTAYYDEVSVHTIVDPSEVPVVAIEPEAADVAEGDDVHLSVKATEGARILIKEGDELLAEGMGAGETPVMIAVPAPAAGMHNYTATAIVPGVAASEPVQASTVTVHPYTELQLEAPEGLLQAGDAITVNAYAVYGPLKYDVTGETVFSSDSDEIIRIEGSTVTGLAKGTAVLSASYAGREAERSIVVTDYELVSVRIELPEYEISIHESIEASVYGRYENGIPGREVEKLLTEEVHVTAKPAQRVRIKGLTITGKSRGSAIITAEHAGKRAEVQLTVIPPGHGKHRDHVSSRQVAGISQIRPPG</sequence>
<dbReference type="InterPro" id="IPR015943">
    <property type="entry name" value="WD40/YVTN_repeat-like_dom_sf"/>
</dbReference>
<keyword evidence="4" id="KW-1185">Reference proteome</keyword>
<dbReference type="SUPFAM" id="SSF69304">
    <property type="entry name" value="Tricorn protease N-terminal domain"/>
    <property type="match status" value="1"/>
</dbReference>
<feature type="region of interest" description="Disordered" evidence="1">
    <location>
        <begin position="744"/>
        <end position="763"/>
    </location>
</feature>
<dbReference type="InterPro" id="IPR018391">
    <property type="entry name" value="PQQ_b-propeller_rpt"/>
</dbReference>
<reference evidence="3" key="1">
    <citation type="journal article" date="2014" name="Int. J. Syst. Evol. Microbiol.">
        <title>Complete genome sequence of Corynebacterium casei LMG S-19264T (=DSM 44701T), isolated from a smear-ripened cheese.</title>
        <authorList>
            <consortium name="US DOE Joint Genome Institute (JGI-PGF)"/>
            <person name="Walter F."/>
            <person name="Albersmeier A."/>
            <person name="Kalinowski J."/>
            <person name="Ruckert C."/>
        </authorList>
    </citation>
    <scope>NUCLEOTIDE SEQUENCE</scope>
    <source>
        <strain evidence="3">CGMCC 1.12987</strain>
    </source>
</reference>
<feature type="region of interest" description="Disordered" evidence="1">
    <location>
        <begin position="1153"/>
        <end position="1178"/>
    </location>
</feature>
<feature type="signal peptide" evidence="2">
    <location>
        <begin position="1"/>
        <end position="23"/>
    </location>
</feature>
<dbReference type="Gene3D" id="2.60.40.1080">
    <property type="match status" value="1"/>
</dbReference>
<proteinExistence type="predicted"/>
<dbReference type="Proteomes" id="UP000644756">
    <property type="component" value="Unassembled WGS sequence"/>
</dbReference>
<accession>A0A917D3F6</accession>
<evidence type="ECO:0000313" key="4">
    <source>
        <dbReference type="Proteomes" id="UP000644756"/>
    </source>
</evidence>
<gene>
    <name evidence="3" type="ORF">GCM10010916_26390</name>
</gene>
<dbReference type="AlphaFoldDB" id="A0A917D3F6"/>
<feature type="chain" id="PRO_5038382103" description="BIG2 domain-containing protein" evidence="2">
    <location>
        <begin position="24"/>
        <end position="1178"/>
    </location>
</feature>
<name>A0A917D3F6_9BACL</name>
<reference evidence="3" key="2">
    <citation type="submission" date="2020-09" db="EMBL/GenBank/DDBJ databases">
        <authorList>
            <person name="Sun Q."/>
            <person name="Zhou Y."/>
        </authorList>
    </citation>
    <scope>NUCLEOTIDE SEQUENCE</scope>
    <source>
        <strain evidence="3">CGMCC 1.12987</strain>
    </source>
</reference>
<dbReference type="Gene3D" id="2.60.120.260">
    <property type="entry name" value="Galactose-binding domain-like"/>
    <property type="match status" value="1"/>
</dbReference>
<organism evidence="3 4">
    <name type="scientific">Paenibacillus abyssi</name>
    <dbReference type="NCBI Taxonomy" id="1340531"/>
    <lineage>
        <taxon>Bacteria</taxon>
        <taxon>Bacillati</taxon>
        <taxon>Bacillota</taxon>
        <taxon>Bacilli</taxon>
        <taxon>Bacillales</taxon>
        <taxon>Paenibacillaceae</taxon>
        <taxon>Paenibacillus</taxon>
    </lineage>
</organism>
<evidence type="ECO:0000256" key="2">
    <source>
        <dbReference type="SAM" id="SignalP"/>
    </source>
</evidence>